<dbReference type="EMBL" id="JACGWZ010000005">
    <property type="protein sequence ID" value="MBA8826092.1"/>
    <property type="molecule type" value="Genomic_DNA"/>
</dbReference>
<evidence type="ECO:0000313" key="4">
    <source>
        <dbReference type="EMBL" id="MBA8826092.1"/>
    </source>
</evidence>
<dbReference type="Gene3D" id="3.90.180.10">
    <property type="entry name" value="Medium-chain alcohol dehydrogenases, catalytic domain"/>
    <property type="match status" value="1"/>
</dbReference>
<keyword evidence="3" id="KW-0560">Oxidoreductase</keyword>
<dbReference type="InterPro" id="IPR011032">
    <property type="entry name" value="GroES-like_sf"/>
</dbReference>
<sequence length="165" mass="17401">MVALTRVRPDGHRLLGRGRAFSRRSVSPRREEQYCLSGMVLTYAGTDQHGQSTRGGYSTRIVVTEDFALRISDGLSPTEAAPLLGAGITTCAPLRQWNAGPGKRVAVVGLGHVAVKLARAMGTEVTVLSRTLTTQDDGFGLGAHDCRATGGPATFEEPAGSFDSS</sequence>
<dbReference type="InterPro" id="IPR036291">
    <property type="entry name" value="NAD(P)-bd_dom_sf"/>
</dbReference>
<dbReference type="Proteomes" id="UP000569329">
    <property type="component" value="Unassembled WGS sequence"/>
</dbReference>
<evidence type="ECO:0000256" key="3">
    <source>
        <dbReference type="ARBA" id="ARBA00023002"/>
    </source>
</evidence>
<dbReference type="GO" id="GO:0016616">
    <property type="term" value="F:oxidoreductase activity, acting on the CH-OH group of donors, NAD or NADP as acceptor"/>
    <property type="evidence" value="ECO:0007669"/>
    <property type="project" value="InterPro"/>
</dbReference>
<dbReference type="PANTHER" id="PTHR42683">
    <property type="entry name" value="ALDEHYDE REDUCTASE"/>
    <property type="match status" value="1"/>
</dbReference>
<comment type="caution">
    <text evidence="4">The sequence shown here is derived from an EMBL/GenBank/DDBJ whole genome shotgun (WGS) entry which is preliminary data.</text>
</comment>
<evidence type="ECO:0000256" key="1">
    <source>
        <dbReference type="ARBA" id="ARBA00022723"/>
    </source>
</evidence>
<evidence type="ECO:0000256" key="2">
    <source>
        <dbReference type="ARBA" id="ARBA00022833"/>
    </source>
</evidence>
<dbReference type="InterPro" id="IPR047109">
    <property type="entry name" value="CAD-like"/>
</dbReference>
<accession>A0A839DVU8</accession>
<proteinExistence type="predicted"/>
<keyword evidence="5" id="KW-1185">Reference proteome</keyword>
<evidence type="ECO:0000313" key="5">
    <source>
        <dbReference type="Proteomes" id="UP000569329"/>
    </source>
</evidence>
<dbReference type="AlphaFoldDB" id="A0A839DVU8"/>
<dbReference type="GO" id="GO:0046872">
    <property type="term" value="F:metal ion binding"/>
    <property type="evidence" value="ECO:0007669"/>
    <property type="project" value="UniProtKB-KW"/>
</dbReference>
<dbReference type="Gene3D" id="3.40.50.720">
    <property type="entry name" value="NAD(P)-binding Rossmann-like Domain"/>
    <property type="match status" value="1"/>
</dbReference>
<organism evidence="4 5">
    <name type="scientific">Halosaccharopolyspora lacisalsi</name>
    <dbReference type="NCBI Taxonomy" id="1000566"/>
    <lineage>
        <taxon>Bacteria</taxon>
        <taxon>Bacillati</taxon>
        <taxon>Actinomycetota</taxon>
        <taxon>Actinomycetes</taxon>
        <taxon>Pseudonocardiales</taxon>
        <taxon>Pseudonocardiaceae</taxon>
        <taxon>Halosaccharopolyspora</taxon>
    </lineage>
</organism>
<name>A0A839DVU8_9PSEU</name>
<dbReference type="SUPFAM" id="SSF50129">
    <property type="entry name" value="GroES-like"/>
    <property type="match status" value="1"/>
</dbReference>
<gene>
    <name evidence="4" type="ORF">FHX42_003468</name>
</gene>
<dbReference type="SUPFAM" id="SSF51735">
    <property type="entry name" value="NAD(P)-binding Rossmann-fold domains"/>
    <property type="match status" value="1"/>
</dbReference>
<reference evidence="4 5" key="1">
    <citation type="submission" date="2020-07" db="EMBL/GenBank/DDBJ databases">
        <title>Sequencing the genomes of 1000 actinobacteria strains.</title>
        <authorList>
            <person name="Klenk H.-P."/>
        </authorList>
    </citation>
    <scope>NUCLEOTIDE SEQUENCE [LARGE SCALE GENOMIC DNA]</scope>
    <source>
        <strain evidence="4 5">DSM 45975</strain>
    </source>
</reference>
<keyword evidence="2" id="KW-0862">Zinc</keyword>
<protein>
    <submittedName>
        <fullName evidence="4">D-arabinose 1-dehydrogenase-like Zn-dependent alcohol dehydrogenase</fullName>
    </submittedName>
</protein>
<keyword evidence="1" id="KW-0479">Metal-binding</keyword>